<name>A0A6A0A6G3_HAELA</name>
<dbReference type="AlphaFoldDB" id="A0A6A0A6G3"/>
<reference evidence="3 4" key="1">
    <citation type="submission" date="2020-02" db="EMBL/GenBank/DDBJ databases">
        <title>Draft genome sequence of Haematococcus lacustris strain NIES-144.</title>
        <authorList>
            <person name="Morimoto D."/>
            <person name="Nakagawa S."/>
            <person name="Yoshida T."/>
            <person name="Sawayama S."/>
        </authorList>
    </citation>
    <scope>NUCLEOTIDE SEQUENCE [LARGE SCALE GENOMIC DNA]</scope>
    <source>
        <strain evidence="3 4">NIES-144</strain>
    </source>
</reference>
<keyword evidence="4" id="KW-1185">Reference proteome</keyword>
<evidence type="ECO:0000256" key="2">
    <source>
        <dbReference type="SAM" id="MobiDB-lite"/>
    </source>
</evidence>
<dbReference type="Proteomes" id="UP000485058">
    <property type="component" value="Unassembled WGS sequence"/>
</dbReference>
<feature type="region of interest" description="Disordered" evidence="2">
    <location>
        <begin position="117"/>
        <end position="147"/>
    </location>
</feature>
<feature type="compositionally biased region" description="Polar residues" evidence="2">
    <location>
        <begin position="135"/>
        <end position="147"/>
    </location>
</feature>
<dbReference type="EMBL" id="BLLF01003738">
    <property type="protein sequence ID" value="GFH28093.1"/>
    <property type="molecule type" value="Genomic_DNA"/>
</dbReference>
<feature type="non-terminal residue" evidence="3">
    <location>
        <position position="182"/>
    </location>
</feature>
<feature type="coiled-coil region" evidence="1">
    <location>
        <begin position="150"/>
        <end position="177"/>
    </location>
</feature>
<accession>A0A6A0A6G3</accession>
<proteinExistence type="predicted"/>
<comment type="caution">
    <text evidence="3">The sequence shown here is derived from an EMBL/GenBank/DDBJ whole genome shotgun (WGS) entry which is preliminary data.</text>
</comment>
<organism evidence="3 4">
    <name type="scientific">Haematococcus lacustris</name>
    <name type="common">Green alga</name>
    <name type="synonym">Haematococcus pluvialis</name>
    <dbReference type="NCBI Taxonomy" id="44745"/>
    <lineage>
        <taxon>Eukaryota</taxon>
        <taxon>Viridiplantae</taxon>
        <taxon>Chlorophyta</taxon>
        <taxon>core chlorophytes</taxon>
        <taxon>Chlorophyceae</taxon>
        <taxon>CS clade</taxon>
        <taxon>Chlamydomonadales</taxon>
        <taxon>Haematococcaceae</taxon>
        <taxon>Haematococcus</taxon>
    </lineage>
</organism>
<evidence type="ECO:0000313" key="3">
    <source>
        <dbReference type="EMBL" id="GFH28093.1"/>
    </source>
</evidence>
<sequence>MHAPHASIFMHMTAYPDLEGSTCFASSAQEQPLLVVHLIAKLARLRLHPPKRWLTTCTRCRWRRPGLRCVLTRCKLCCHHRREPGCQPSSACPCSQRIDKENAVAEKFWTQQATHNAHAPGASYTHRHHEPSVAGSHTTSAAPTGYTSKTSFLKTRLEKLEAELDMEREQRKRVETDLAMIK</sequence>
<evidence type="ECO:0000256" key="1">
    <source>
        <dbReference type="SAM" id="Coils"/>
    </source>
</evidence>
<keyword evidence="1" id="KW-0175">Coiled coil</keyword>
<evidence type="ECO:0000313" key="4">
    <source>
        <dbReference type="Proteomes" id="UP000485058"/>
    </source>
</evidence>
<gene>
    <name evidence="3" type="ORF">HaLaN_26522</name>
</gene>
<feature type="non-terminal residue" evidence="3">
    <location>
        <position position="1"/>
    </location>
</feature>
<protein>
    <submittedName>
        <fullName evidence="3">Uncharacterized protein</fullName>
    </submittedName>
</protein>